<evidence type="ECO:0000313" key="10">
    <source>
        <dbReference type="EMBL" id="KAK9721003.1"/>
    </source>
</evidence>
<reference evidence="10 11" key="1">
    <citation type="submission" date="2023-04" db="EMBL/GenBank/DDBJ databases">
        <title>Genome of Basidiobolus ranarum AG-B5.</title>
        <authorList>
            <person name="Stajich J.E."/>
            <person name="Carter-House D."/>
            <person name="Gryganskyi A."/>
        </authorList>
    </citation>
    <scope>NUCLEOTIDE SEQUENCE [LARGE SCALE GENOMIC DNA]</scope>
    <source>
        <strain evidence="10 11">AG-B5</strain>
    </source>
</reference>
<evidence type="ECO:0000256" key="7">
    <source>
        <dbReference type="ARBA" id="ARBA00023136"/>
    </source>
</evidence>
<comment type="similarity">
    <text evidence="8">Belongs to the SPTSS family. SPTSSA subfamily.</text>
</comment>
<keyword evidence="6" id="KW-0443">Lipid metabolism</keyword>
<protein>
    <recommendedName>
        <fullName evidence="12">Serine palmitoyltransferase small subunit A</fullName>
    </recommendedName>
</protein>
<accession>A0ABR2W5M9</accession>
<dbReference type="PANTHER" id="PTHR47084">
    <property type="entry name" value="SERINE PALMITOYLTRANSFERASE SMALL SUBUNIT A"/>
    <property type="match status" value="1"/>
</dbReference>
<evidence type="ECO:0000256" key="6">
    <source>
        <dbReference type="ARBA" id="ARBA00023098"/>
    </source>
</evidence>
<comment type="subcellular location">
    <subcellularLocation>
        <location evidence="1">Endoplasmic reticulum membrane</location>
        <topology evidence="1">Multi-pass membrane protein</topology>
    </subcellularLocation>
</comment>
<dbReference type="Pfam" id="PF11779">
    <property type="entry name" value="SPT_ssu-like"/>
    <property type="match status" value="1"/>
</dbReference>
<keyword evidence="4" id="KW-0256">Endoplasmic reticulum</keyword>
<evidence type="ECO:0000256" key="2">
    <source>
        <dbReference type="ARBA" id="ARBA00005189"/>
    </source>
</evidence>
<keyword evidence="5 9" id="KW-1133">Transmembrane helix</keyword>
<proteinExistence type="inferred from homology"/>
<evidence type="ECO:0000256" key="9">
    <source>
        <dbReference type="SAM" id="Phobius"/>
    </source>
</evidence>
<evidence type="ECO:0008006" key="12">
    <source>
        <dbReference type="Google" id="ProtNLM"/>
    </source>
</evidence>
<evidence type="ECO:0000256" key="3">
    <source>
        <dbReference type="ARBA" id="ARBA00022692"/>
    </source>
</evidence>
<dbReference type="InterPro" id="IPR024512">
    <property type="entry name" value="Ser_palmitoyltrfase_ssu-like"/>
</dbReference>
<comment type="pathway">
    <text evidence="2">Lipid metabolism.</text>
</comment>
<keyword evidence="7 9" id="KW-0472">Membrane</keyword>
<evidence type="ECO:0000256" key="1">
    <source>
        <dbReference type="ARBA" id="ARBA00004477"/>
    </source>
</evidence>
<evidence type="ECO:0000313" key="11">
    <source>
        <dbReference type="Proteomes" id="UP001479436"/>
    </source>
</evidence>
<feature type="transmembrane region" description="Helical" evidence="9">
    <location>
        <begin position="32"/>
        <end position="52"/>
    </location>
</feature>
<evidence type="ECO:0000256" key="8">
    <source>
        <dbReference type="ARBA" id="ARBA00038370"/>
    </source>
</evidence>
<evidence type="ECO:0000256" key="5">
    <source>
        <dbReference type="ARBA" id="ARBA00022989"/>
    </source>
</evidence>
<dbReference type="PANTHER" id="PTHR47084:SF1">
    <property type="entry name" value="SERINE PALMITOYLTRANSFERASE SMALL SUBUNIT A"/>
    <property type="match status" value="1"/>
</dbReference>
<keyword evidence="11" id="KW-1185">Reference proteome</keyword>
<keyword evidence="3 9" id="KW-0812">Transmembrane</keyword>
<organism evidence="10 11">
    <name type="scientific">Basidiobolus ranarum</name>
    <dbReference type="NCBI Taxonomy" id="34480"/>
    <lineage>
        <taxon>Eukaryota</taxon>
        <taxon>Fungi</taxon>
        <taxon>Fungi incertae sedis</taxon>
        <taxon>Zoopagomycota</taxon>
        <taxon>Entomophthoromycotina</taxon>
        <taxon>Basidiobolomycetes</taxon>
        <taxon>Basidiobolales</taxon>
        <taxon>Basidiobolaceae</taxon>
        <taxon>Basidiobolus</taxon>
    </lineage>
</organism>
<dbReference type="Proteomes" id="UP001479436">
    <property type="component" value="Unassembled WGS sequence"/>
</dbReference>
<name>A0ABR2W5M9_9FUNG</name>
<dbReference type="EMBL" id="JASJQH010006995">
    <property type="protein sequence ID" value="KAK9721003.1"/>
    <property type="molecule type" value="Genomic_DNA"/>
</dbReference>
<dbReference type="InterPro" id="IPR051900">
    <property type="entry name" value="SPT_small_subunit"/>
</dbReference>
<sequence length="66" mass="7594">MSTLTEKLSLKYYQYELITALYMLEPWEKACFNTIVLTGLSLALYTTVVYVPEYASSAITKMSAYY</sequence>
<evidence type="ECO:0000256" key="4">
    <source>
        <dbReference type="ARBA" id="ARBA00022824"/>
    </source>
</evidence>
<gene>
    <name evidence="10" type="ORF">K7432_003782</name>
</gene>
<comment type="caution">
    <text evidence="10">The sequence shown here is derived from an EMBL/GenBank/DDBJ whole genome shotgun (WGS) entry which is preliminary data.</text>
</comment>